<reference evidence="2 3" key="1">
    <citation type="journal article" date="2019" name="Genome Biol. Evol.">
        <title>Insights into the evolution of the New World diploid cottons (Gossypium, subgenus Houzingenia) based on genome sequencing.</title>
        <authorList>
            <person name="Grover C.E."/>
            <person name="Arick M.A. 2nd"/>
            <person name="Thrash A."/>
            <person name="Conover J.L."/>
            <person name="Sanders W.S."/>
            <person name="Peterson D.G."/>
            <person name="Frelichowski J.E."/>
            <person name="Scheffler J.A."/>
            <person name="Scheffler B.E."/>
            <person name="Wendel J.F."/>
        </authorList>
    </citation>
    <scope>NUCLEOTIDE SEQUENCE [LARGE SCALE GENOMIC DNA]</scope>
    <source>
        <strain evidence="2">1</strain>
        <tissue evidence="2">Leaf</tissue>
    </source>
</reference>
<evidence type="ECO:0000313" key="2">
    <source>
        <dbReference type="EMBL" id="MBA0859270.1"/>
    </source>
</evidence>
<dbReference type="EMBL" id="JABFAF010000007">
    <property type="protein sequence ID" value="MBA0859270.1"/>
    <property type="molecule type" value="Genomic_DNA"/>
</dbReference>
<comment type="caution">
    <text evidence="2">The sequence shown here is derived from an EMBL/GenBank/DDBJ whole genome shotgun (WGS) entry which is preliminary data.</text>
</comment>
<proteinExistence type="predicted"/>
<dbReference type="Proteomes" id="UP000593576">
    <property type="component" value="Unassembled WGS sequence"/>
</dbReference>
<evidence type="ECO:0000313" key="3">
    <source>
        <dbReference type="Proteomes" id="UP000593576"/>
    </source>
</evidence>
<evidence type="ECO:0000256" key="1">
    <source>
        <dbReference type="SAM" id="Phobius"/>
    </source>
</evidence>
<accession>A0A7J9LKJ2</accession>
<dbReference type="OrthoDB" id="998884at2759"/>
<feature type="transmembrane region" description="Helical" evidence="1">
    <location>
        <begin position="6"/>
        <end position="27"/>
    </location>
</feature>
<dbReference type="AlphaFoldDB" id="A0A7J9LKJ2"/>
<keyword evidence="1" id="KW-1133">Transmembrane helix</keyword>
<keyword evidence="1" id="KW-0812">Transmembrane</keyword>
<keyword evidence="1" id="KW-0472">Membrane</keyword>
<organism evidence="2 3">
    <name type="scientific">Gossypium schwendimanii</name>
    <name type="common">Cotton</name>
    <dbReference type="NCBI Taxonomy" id="34291"/>
    <lineage>
        <taxon>Eukaryota</taxon>
        <taxon>Viridiplantae</taxon>
        <taxon>Streptophyta</taxon>
        <taxon>Embryophyta</taxon>
        <taxon>Tracheophyta</taxon>
        <taxon>Spermatophyta</taxon>
        <taxon>Magnoliopsida</taxon>
        <taxon>eudicotyledons</taxon>
        <taxon>Gunneridae</taxon>
        <taxon>Pentapetalae</taxon>
        <taxon>rosids</taxon>
        <taxon>malvids</taxon>
        <taxon>Malvales</taxon>
        <taxon>Malvaceae</taxon>
        <taxon>Malvoideae</taxon>
        <taxon>Gossypium</taxon>
    </lineage>
</organism>
<gene>
    <name evidence="2" type="ORF">Goshw_005133</name>
</gene>
<name>A0A7J9LKJ2_GOSSC</name>
<keyword evidence="3" id="KW-1185">Reference proteome</keyword>
<sequence>MFVYIYWLYIDTNVLHVISILISNVLLRSVVSCLKIKSHWI</sequence>
<protein>
    <submittedName>
        <fullName evidence="2">Uncharacterized protein</fullName>
    </submittedName>
</protein>